<dbReference type="Gene3D" id="3.30.450.20">
    <property type="entry name" value="PAS domain"/>
    <property type="match status" value="2"/>
</dbReference>
<evidence type="ECO:0000256" key="6">
    <source>
        <dbReference type="ARBA" id="ARBA00023136"/>
    </source>
</evidence>
<keyword evidence="6 11" id="KW-0472">Membrane</keyword>
<evidence type="ECO:0000256" key="3">
    <source>
        <dbReference type="ARBA" id="ARBA00022500"/>
    </source>
</evidence>
<dbReference type="InterPro" id="IPR004089">
    <property type="entry name" value="MCPsignal_dom"/>
</dbReference>
<dbReference type="PANTHER" id="PTHR32089:SF112">
    <property type="entry name" value="LYSOZYME-LIKE PROTEIN-RELATED"/>
    <property type="match status" value="1"/>
</dbReference>
<feature type="domain" description="Methyl-accepting transducer" evidence="12">
    <location>
        <begin position="483"/>
        <end position="720"/>
    </location>
</feature>
<evidence type="ECO:0000313" key="14">
    <source>
        <dbReference type="EMBL" id="RQW10528.1"/>
    </source>
</evidence>
<dbReference type="Gene3D" id="1.10.287.950">
    <property type="entry name" value="Methyl-accepting chemotaxis protein"/>
    <property type="match status" value="1"/>
</dbReference>
<keyword evidence="4 11" id="KW-0812">Transmembrane</keyword>
<organism evidence="14 15">
    <name type="scientific">Paenibacillus rhizophilus</name>
    <dbReference type="NCBI Taxonomy" id="1850366"/>
    <lineage>
        <taxon>Bacteria</taxon>
        <taxon>Bacillati</taxon>
        <taxon>Bacillota</taxon>
        <taxon>Bacilli</taxon>
        <taxon>Bacillales</taxon>
        <taxon>Paenibacillaceae</taxon>
        <taxon>Paenibacillus</taxon>
    </lineage>
</organism>
<evidence type="ECO:0000256" key="1">
    <source>
        <dbReference type="ARBA" id="ARBA00004651"/>
    </source>
</evidence>
<dbReference type="InterPro" id="IPR033479">
    <property type="entry name" value="dCache_1"/>
</dbReference>
<evidence type="ECO:0000256" key="4">
    <source>
        <dbReference type="ARBA" id="ARBA00022692"/>
    </source>
</evidence>
<dbReference type="GO" id="GO:0006935">
    <property type="term" value="P:chemotaxis"/>
    <property type="evidence" value="ECO:0007669"/>
    <property type="project" value="UniProtKB-KW"/>
</dbReference>
<dbReference type="PROSITE" id="PS50111">
    <property type="entry name" value="CHEMOTAXIS_TRANSDUC_2"/>
    <property type="match status" value="1"/>
</dbReference>
<keyword evidence="2" id="KW-1003">Cell membrane</keyword>
<evidence type="ECO:0000313" key="15">
    <source>
        <dbReference type="Proteomes" id="UP000282529"/>
    </source>
</evidence>
<gene>
    <name evidence="14" type="ORF">EH198_14755</name>
</gene>
<dbReference type="CDD" id="cd12912">
    <property type="entry name" value="PDC2_MCP_like"/>
    <property type="match status" value="1"/>
</dbReference>
<dbReference type="InterPro" id="IPR003660">
    <property type="entry name" value="HAMP_dom"/>
</dbReference>
<sequence>MFIIYVEGGIIMVQKLSPNEKNESASKPLEESHSADNRKPWSKGMIPSKLKLRLPNKRLLKGLSKPMAEAAQSGERAEEKAGFKSLAGKLLHGFSDMGIRGKLFLSVIVSVVIIFTIMASVIYVNAKKVIVNDLRQSLDYEKGQIASKVNDLLLPAGDSVQLLGVNAFVRDYITSVPSPDQVKTTEGYTELVRTLSLTKGNNKNLQNVYIGLDGVNKVITQDEFEPPADYNMKERAWYATTVKNNRLTVTDPYIDAGSGKMVVTLSAPILDDNGKLIGVAGADISIEQITKELKDFNYNGSGFALLVNKAGTFIYHPNSDYILLKKIGELGADWKAVGDKMVQWGASVMKTDIDGRSNYVSYAPAVDHQWAVALVVPSGDAESALNTFQLIFILSILASIVILGLLLYFVSGSLLKPIPVLTSAFGAAMNGDLSVRADFKAIGEMKLLATGFNEMIASQQRMIGEIMRTSDSISNAVENTEKNIFALDENIADVSATTEELSAGMQQTAASMEEMNASTLEIESAINSIALKAQEGAESARNINARAERLKQSAIESRLAADRLYGQSEEKLRNAIEQSRSIEQIKVLTKAILEISAQTNLLSLNASIEAARAGEAGRGFAVVAEEIRKLAENSREAVGEIMQVTGSVVTAVGSLVEGAEDILQFVDKQVLHDYDAMQQTGSMYSEDAKYVEDLVTDFSATTEELLASIQNMLSAISETTIATNEGAEGAGSIAERSERIISQSSGIVTEMEEIRQSASALLNTVSRFKA</sequence>
<dbReference type="AlphaFoldDB" id="A0A3N9P2X3"/>
<feature type="domain" description="HAMP" evidence="13">
    <location>
        <begin position="412"/>
        <end position="464"/>
    </location>
</feature>
<evidence type="ECO:0000256" key="2">
    <source>
        <dbReference type="ARBA" id="ARBA00022475"/>
    </source>
</evidence>
<dbReference type="Pfam" id="PF02743">
    <property type="entry name" value="dCache_1"/>
    <property type="match status" value="1"/>
</dbReference>
<evidence type="ECO:0000256" key="8">
    <source>
        <dbReference type="ARBA" id="ARBA00029447"/>
    </source>
</evidence>
<dbReference type="SUPFAM" id="SSF103190">
    <property type="entry name" value="Sensory domain-like"/>
    <property type="match status" value="1"/>
</dbReference>
<feature type="transmembrane region" description="Helical" evidence="11">
    <location>
        <begin position="103"/>
        <end position="124"/>
    </location>
</feature>
<dbReference type="CDD" id="cd12913">
    <property type="entry name" value="PDC1_MCP_like"/>
    <property type="match status" value="1"/>
</dbReference>
<dbReference type="Pfam" id="PF00015">
    <property type="entry name" value="MCPsignal"/>
    <property type="match status" value="1"/>
</dbReference>
<dbReference type="Proteomes" id="UP000282529">
    <property type="component" value="Unassembled WGS sequence"/>
</dbReference>
<feature type="transmembrane region" description="Helical" evidence="11">
    <location>
        <begin position="390"/>
        <end position="410"/>
    </location>
</feature>
<comment type="caution">
    <text evidence="14">The sequence shown here is derived from an EMBL/GenBank/DDBJ whole genome shotgun (WGS) entry which is preliminary data.</text>
</comment>
<evidence type="ECO:0000256" key="9">
    <source>
        <dbReference type="PROSITE-ProRule" id="PRU00284"/>
    </source>
</evidence>
<name>A0A3N9P2X3_9BACL</name>
<dbReference type="GO" id="GO:0005886">
    <property type="term" value="C:plasma membrane"/>
    <property type="evidence" value="ECO:0007669"/>
    <property type="project" value="UniProtKB-SubCell"/>
</dbReference>
<feature type="region of interest" description="Disordered" evidence="10">
    <location>
        <begin position="22"/>
        <end position="43"/>
    </location>
</feature>
<dbReference type="Pfam" id="PF00672">
    <property type="entry name" value="HAMP"/>
    <property type="match status" value="1"/>
</dbReference>
<evidence type="ECO:0000259" key="12">
    <source>
        <dbReference type="PROSITE" id="PS50111"/>
    </source>
</evidence>
<accession>A0A3N9P2X3</accession>
<dbReference type="CDD" id="cd06225">
    <property type="entry name" value="HAMP"/>
    <property type="match status" value="1"/>
</dbReference>
<dbReference type="PROSITE" id="PS50885">
    <property type="entry name" value="HAMP"/>
    <property type="match status" value="1"/>
</dbReference>
<dbReference type="SMART" id="SM00283">
    <property type="entry name" value="MA"/>
    <property type="match status" value="1"/>
</dbReference>
<dbReference type="InterPro" id="IPR029151">
    <property type="entry name" value="Sensor-like_sf"/>
</dbReference>
<dbReference type="GO" id="GO:0007165">
    <property type="term" value="P:signal transduction"/>
    <property type="evidence" value="ECO:0007669"/>
    <property type="project" value="UniProtKB-KW"/>
</dbReference>
<feature type="compositionally biased region" description="Basic and acidic residues" evidence="10">
    <location>
        <begin position="22"/>
        <end position="39"/>
    </location>
</feature>
<proteinExistence type="inferred from homology"/>
<dbReference type="EMBL" id="RQPI01000008">
    <property type="protein sequence ID" value="RQW10528.1"/>
    <property type="molecule type" value="Genomic_DNA"/>
</dbReference>
<keyword evidence="3" id="KW-0145">Chemotaxis</keyword>
<protein>
    <submittedName>
        <fullName evidence="14">Methyl-accepting chemotaxis protein</fullName>
    </submittedName>
</protein>
<dbReference type="SUPFAM" id="SSF58104">
    <property type="entry name" value="Methyl-accepting chemotaxis protein (MCP) signaling domain"/>
    <property type="match status" value="1"/>
</dbReference>
<reference evidence="14 15" key="1">
    <citation type="submission" date="2018-11" db="EMBL/GenBank/DDBJ databases">
        <title>Genome sequence of strain 7197.</title>
        <authorList>
            <person name="Gao J."/>
            <person name="Sun J."/>
        </authorList>
    </citation>
    <scope>NUCLEOTIDE SEQUENCE [LARGE SCALE GENOMIC DNA]</scope>
    <source>
        <strain evidence="14 15">7197</strain>
    </source>
</reference>
<keyword evidence="7 9" id="KW-0807">Transducer</keyword>
<evidence type="ECO:0000256" key="7">
    <source>
        <dbReference type="ARBA" id="ARBA00023224"/>
    </source>
</evidence>
<comment type="similarity">
    <text evidence="8">Belongs to the methyl-accepting chemotaxis (MCP) protein family.</text>
</comment>
<evidence type="ECO:0000256" key="5">
    <source>
        <dbReference type="ARBA" id="ARBA00022989"/>
    </source>
</evidence>
<dbReference type="PANTHER" id="PTHR32089">
    <property type="entry name" value="METHYL-ACCEPTING CHEMOTAXIS PROTEIN MCPB"/>
    <property type="match status" value="1"/>
</dbReference>
<keyword evidence="15" id="KW-1185">Reference proteome</keyword>
<evidence type="ECO:0000256" key="11">
    <source>
        <dbReference type="SAM" id="Phobius"/>
    </source>
</evidence>
<evidence type="ECO:0000259" key="13">
    <source>
        <dbReference type="PROSITE" id="PS50885"/>
    </source>
</evidence>
<keyword evidence="5 11" id="KW-1133">Transmembrane helix</keyword>
<dbReference type="OrthoDB" id="9760371at2"/>
<evidence type="ECO:0000256" key="10">
    <source>
        <dbReference type="SAM" id="MobiDB-lite"/>
    </source>
</evidence>
<comment type="subcellular location">
    <subcellularLocation>
        <location evidence="1">Cell membrane</location>
        <topology evidence="1">Multi-pass membrane protein</topology>
    </subcellularLocation>
</comment>
<dbReference type="SMART" id="SM00304">
    <property type="entry name" value="HAMP"/>
    <property type="match status" value="1"/>
</dbReference>